<evidence type="ECO:0000313" key="4">
    <source>
        <dbReference type="Proteomes" id="UP000285575"/>
    </source>
</evidence>
<sequence>MISRPYFAAALSTLTLLCAGTAVAAPVLDQRQEAFGIGIPFGFSTSGNNLPVGQSFTAGLTGRLTSIQLFSNGTSDLNGLSNTVTMSVRAGATRSSTALGTATYTGHVTCTATCWFSFDFSSQAVDLVGGNAYHFDITSVTGPGAFGSRGIVGTSISTYAGGRVLPMPGYGSPDWDLTFRTYVDTSITSNVPEPGTLALAGLALLAAAGLRRKV</sequence>
<evidence type="ECO:0000256" key="1">
    <source>
        <dbReference type="SAM" id="SignalP"/>
    </source>
</evidence>
<accession>A0A437RLY6</accession>
<comment type="caution">
    <text evidence="3">The sequence shown here is derived from an EMBL/GenBank/DDBJ whole genome shotgun (WGS) entry which is preliminary data.</text>
</comment>
<feature type="signal peptide" evidence="1">
    <location>
        <begin position="1"/>
        <end position="24"/>
    </location>
</feature>
<protein>
    <submittedName>
        <fullName evidence="3">PEP-CTERM sorting domain-containing protein</fullName>
    </submittedName>
</protein>
<name>A0A437RLY6_9BURK</name>
<gene>
    <name evidence="3" type="ORF">EOE66_07790</name>
</gene>
<reference evidence="3 4" key="1">
    <citation type="submission" date="2019-01" db="EMBL/GenBank/DDBJ databases">
        <authorList>
            <person name="Chen W.-M."/>
        </authorList>
    </citation>
    <scope>NUCLEOTIDE SEQUENCE [LARGE SCALE GENOMIC DNA]</scope>
    <source>
        <strain evidence="3 4">KYPY4</strain>
    </source>
</reference>
<keyword evidence="1" id="KW-0732">Signal</keyword>
<organism evidence="3 4">
    <name type="scientific">Rubrivivax rivuli</name>
    <dbReference type="NCBI Taxonomy" id="1862385"/>
    <lineage>
        <taxon>Bacteria</taxon>
        <taxon>Pseudomonadati</taxon>
        <taxon>Pseudomonadota</taxon>
        <taxon>Betaproteobacteria</taxon>
        <taxon>Burkholderiales</taxon>
        <taxon>Sphaerotilaceae</taxon>
        <taxon>Rubrivivax</taxon>
    </lineage>
</organism>
<proteinExistence type="predicted"/>
<keyword evidence="4" id="KW-1185">Reference proteome</keyword>
<evidence type="ECO:0000259" key="2">
    <source>
        <dbReference type="Pfam" id="PF07589"/>
    </source>
</evidence>
<dbReference type="Pfam" id="PF07589">
    <property type="entry name" value="PEP-CTERM"/>
    <property type="match status" value="1"/>
</dbReference>
<dbReference type="EMBL" id="SACR01000002">
    <property type="protein sequence ID" value="RVU47622.1"/>
    <property type="molecule type" value="Genomic_DNA"/>
</dbReference>
<feature type="domain" description="Ice-binding protein C-terminal" evidence="2">
    <location>
        <begin position="191"/>
        <end position="213"/>
    </location>
</feature>
<evidence type="ECO:0000313" key="3">
    <source>
        <dbReference type="EMBL" id="RVU47622.1"/>
    </source>
</evidence>
<dbReference type="OrthoDB" id="7571274at2"/>
<dbReference type="RefSeq" id="WP_128228084.1">
    <property type="nucleotide sequence ID" value="NZ_SACR01000002.1"/>
</dbReference>
<dbReference type="Proteomes" id="UP000285575">
    <property type="component" value="Unassembled WGS sequence"/>
</dbReference>
<dbReference type="InterPro" id="IPR013424">
    <property type="entry name" value="Ice-binding_C"/>
</dbReference>
<dbReference type="AlphaFoldDB" id="A0A437RLY6"/>
<feature type="chain" id="PRO_5019543683" evidence="1">
    <location>
        <begin position="25"/>
        <end position="214"/>
    </location>
</feature>
<dbReference type="NCBIfam" id="TIGR02595">
    <property type="entry name" value="PEP_CTERM"/>
    <property type="match status" value="1"/>
</dbReference>